<dbReference type="STRING" id="696281.Desru_3860"/>
<dbReference type="RefSeq" id="WP_013843805.1">
    <property type="nucleotide sequence ID" value="NC_015589.1"/>
</dbReference>
<dbReference type="Proteomes" id="UP000009234">
    <property type="component" value="Chromosome"/>
</dbReference>
<reference evidence="2" key="1">
    <citation type="submission" date="2011-05" db="EMBL/GenBank/DDBJ databases">
        <title>Complete sequence of Desulfotomaculum ruminis DSM 2154.</title>
        <authorList>
            <person name="Lucas S."/>
            <person name="Copeland A."/>
            <person name="Lapidus A."/>
            <person name="Cheng J.-F."/>
            <person name="Goodwin L."/>
            <person name="Pitluck S."/>
            <person name="Lu M."/>
            <person name="Detter J.C."/>
            <person name="Han C."/>
            <person name="Tapia R."/>
            <person name="Land M."/>
            <person name="Hauser L."/>
            <person name="Kyrpides N."/>
            <person name="Ivanova N."/>
            <person name="Mikhailova N."/>
            <person name="Pagani I."/>
            <person name="Stams A.J.M."/>
            <person name="Plugge C.M."/>
            <person name="Muyzer G."/>
            <person name="Kuever J."/>
            <person name="Parshina S.N."/>
            <person name="Ivanova A.E."/>
            <person name="Nazina T.N."/>
            <person name="Brambilla E."/>
            <person name="Spring S."/>
            <person name="Klenk H.-P."/>
            <person name="Woyke T."/>
        </authorList>
    </citation>
    <scope>NUCLEOTIDE SEQUENCE [LARGE SCALE GENOMIC DNA]</scope>
    <source>
        <strain evidence="2">ATCC 23193 / DSM 2154 / NCIB 8452 / DL</strain>
    </source>
</reference>
<evidence type="ECO:0000313" key="2">
    <source>
        <dbReference type="Proteomes" id="UP000009234"/>
    </source>
</evidence>
<dbReference type="InterPro" id="IPR014718">
    <property type="entry name" value="GH-type_carb-bd"/>
</dbReference>
<gene>
    <name evidence="1" type="ordered locus">Desru_3860</name>
</gene>
<dbReference type="Gene3D" id="2.70.98.10">
    <property type="match status" value="1"/>
</dbReference>
<dbReference type="Pfam" id="PF14486">
    <property type="entry name" value="DUF4432"/>
    <property type="match status" value="1"/>
</dbReference>
<dbReference type="CDD" id="cd09023">
    <property type="entry name" value="Aldose_epim_Ec_c4013"/>
    <property type="match status" value="1"/>
</dbReference>
<evidence type="ECO:0000313" key="1">
    <source>
        <dbReference type="EMBL" id="AEG62060.1"/>
    </source>
</evidence>
<dbReference type="KEGG" id="dru:Desru_3860"/>
<dbReference type="EMBL" id="CP002780">
    <property type="protein sequence ID" value="AEG62060.1"/>
    <property type="molecule type" value="Genomic_DNA"/>
</dbReference>
<dbReference type="eggNOG" id="COG2017">
    <property type="taxonomic scope" value="Bacteria"/>
</dbReference>
<accession>F6DQR3</accession>
<organism evidence="1 2">
    <name type="scientific">Desulforamulus ruminis (strain ATCC 23193 / DSM 2154 / NCIMB 8452 / DL)</name>
    <name type="common">Desulfotomaculum ruminis</name>
    <dbReference type="NCBI Taxonomy" id="696281"/>
    <lineage>
        <taxon>Bacteria</taxon>
        <taxon>Bacillati</taxon>
        <taxon>Bacillota</taxon>
        <taxon>Clostridia</taxon>
        <taxon>Eubacteriales</taxon>
        <taxon>Peptococcaceae</taxon>
        <taxon>Desulforamulus</taxon>
    </lineage>
</organism>
<keyword evidence="2" id="KW-1185">Reference proteome</keyword>
<name>F6DQR3_DESRL</name>
<dbReference type="HOGENOM" id="CLU_056939_0_0_9"/>
<reference evidence="1 2" key="2">
    <citation type="journal article" date="2012" name="Stand. Genomic Sci.">
        <title>Complete genome sequence of the sulfate-reducing firmicute Desulfotomaculum ruminis type strain (DL(T)).</title>
        <authorList>
            <person name="Spring S."/>
            <person name="Visser M."/>
            <person name="Lu M."/>
            <person name="Copeland A."/>
            <person name="Lapidus A."/>
            <person name="Lucas S."/>
            <person name="Cheng J.F."/>
            <person name="Han C."/>
            <person name="Tapia R."/>
            <person name="Goodwin L.A."/>
            <person name="Pitluck S."/>
            <person name="Ivanova N."/>
            <person name="Land M."/>
            <person name="Hauser L."/>
            <person name="Larimer F."/>
            <person name="Rohde M."/>
            <person name="Goker M."/>
            <person name="Detter J.C."/>
            <person name="Kyrpides N.C."/>
            <person name="Woyke T."/>
            <person name="Schaap P.J."/>
            <person name="Plugge C.M."/>
            <person name="Muyzer G."/>
            <person name="Kuever J."/>
            <person name="Pereira I.A."/>
            <person name="Parshina S.N."/>
            <person name="Bernier-Latmani R."/>
            <person name="Stams A.J."/>
            <person name="Klenk H.P."/>
        </authorList>
    </citation>
    <scope>NUCLEOTIDE SEQUENCE [LARGE SCALE GENOMIC DNA]</scope>
    <source>
        <strain evidence="2">ATCC 23193 / DSM 2154 / NCIB 8452 / DL</strain>
    </source>
</reference>
<dbReference type="GO" id="GO:0030246">
    <property type="term" value="F:carbohydrate binding"/>
    <property type="evidence" value="ECO:0007669"/>
    <property type="project" value="InterPro"/>
</dbReference>
<proteinExistence type="predicted"/>
<dbReference type="AlphaFoldDB" id="F6DQR3"/>
<evidence type="ECO:0008006" key="3">
    <source>
        <dbReference type="Google" id="ProtNLM"/>
    </source>
</evidence>
<protein>
    <recommendedName>
        <fullName evidence="3">Aldose 1-epimerase</fullName>
    </recommendedName>
</protein>
<dbReference type="OrthoDB" id="9791280at2"/>
<dbReference type="InterPro" id="IPR027839">
    <property type="entry name" value="DUF4432"/>
</dbReference>
<sequence>MVQLYGQFFTRQQLRERIGHESQIGGVRRLALTDGNQKDVEVIEFRTGSGLHFQVSPTRGMDIILAEYKGKAIGWRSRTGEVAPAYLETHGFIPRRGSFGGLVCTCGYSQVGNPCHDQGQEHCLHGRAQLSPATNVWAEAAWDGDEYKMWCQGKVIELDKFTEYFVNERRIETSLGANMIRIKDCLTNHSFQTQGHMMLYHINLGFPLLSGHTRLYAPSSDVRHRDKPSVDFDWTRYPLEPHTQVEDVLYHEMEADEEGYVTMALINETPGKARWGLQLRYTKESLPNFVHWFQPSPGAYVMGLEPSNCWVDGRAAHRERGELVMLEPGEQHHYEVEFKILDGEEEITSTLEKLKQVEMFEKLK</sequence>